<feature type="transmembrane region" description="Helical" evidence="1">
    <location>
        <begin position="181"/>
        <end position="203"/>
    </location>
</feature>
<dbReference type="CTD" id="36378138"/>
<gene>
    <name evidence="2 4 5" type="ORF">SRAE_2000045000</name>
</gene>
<feature type="transmembrane region" description="Helical" evidence="1">
    <location>
        <begin position="224"/>
        <end position="245"/>
    </location>
</feature>
<accession>A0A090MXP1</accession>
<evidence type="ECO:0000256" key="1">
    <source>
        <dbReference type="SAM" id="Phobius"/>
    </source>
</evidence>
<feature type="transmembrane region" description="Helical" evidence="1">
    <location>
        <begin position="257"/>
        <end position="280"/>
    </location>
</feature>
<evidence type="ECO:0000313" key="4">
    <source>
        <dbReference type="WBParaSite" id="SRAE_2000045000.1"/>
    </source>
</evidence>
<feature type="transmembrane region" description="Helical" evidence="1">
    <location>
        <begin position="49"/>
        <end position="75"/>
    </location>
</feature>
<keyword evidence="1" id="KW-0812">Transmembrane</keyword>
<keyword evidence="3" id="KW-1185">Reference proteome</keyword>
<name>A0A090MXP1_STRRB</name>
<evidence type="ECO:0000313" key="2">
    <source>
        <dbReference type="EMBL" id="CEF65774.1"/>
    </source>
</evidence>
<reference evidence="2 3" key="1">
    <citation type="submission" date="2014-09" db="EMBL/GenBank/DDBJ databases">
        <authorList>
            <person name="Martin A.A."/>
        </authorList>
    </citation>
    <scope>NUCLEOTIDE SEQUENCE</scope>
    <source>
        <strain evidence="3">ED321</strain>
        <strain evidence="2">ED321 Heterogonic</strain>
    </source>
</reference>
<dbReference type="RefSeq" id="XP_024504974.1">
    <property type="nucleotide sequence ID" value="XM_024651281.1"/>
</dbReference>
<feature type="transmembrane region" description="Helical" evidence="1">
    <location>
        <begin position="128"/>
        <end position="147"/>
    </location>
</feature>
<feature type="transmembrane region" description="Helical" evidence="1">
    <location>
        <begin position="12"/>
        <end position="37"/>
    </location>
</feature>
<evidence type="ECO:0000313" key="3">
    <source>
        <dbReference type="Proteomes" id="UP000035682"/>
    </source>
</evidence>
<dbReference type="GeneID" id="36378138"/>
<evidence type="ECO:0000313" key="5">
    <source>
        <dbReference type="WormBase" id="SRAE_2000045000"/>
    </source>
</evidence>
<reference evidence="4" key="2">
    <citation type="submission" date="2020-12" db="UniProtKB">
        <authorList>
            <consortium name="WormBaseParasite"/>
        </authorList>
    </citation>
    <scope>IDENTIFICATION</scope>
</reference>
<protein>
    <submittedName>
        <fullName evidence="4">7TM GPCR, serpentine receptor class x (Srx) family-containing protein</fullName>
    </submittedName>
</protein>
<sequence length="333" mass="38806">MDIINLEVKHIVAVFGFLSIGTSLVMIFVQIFMLIALFKDTKLIKNNYVYLIIGSIGFVELIQQIIMLIGGIYFVVFVKPSFIIERILGAIMGSCYLFIAVLQLYLSLTRVNIFFRFSSAKDKINKDILIKSILILSTIYICFLIFYSSNTFRIDINLNECGWIFRDDEENYRRYSHIDSIVYLLLNLLTLVAFIAVIVKINISKSKTTTYNDKKIWETRLLELRLSFQAITHFVYTAILHFFFVLTKTSYPTYTNFLRILNLIWTLSVGCNTILNLIFVRNIRNLFLKSTFCLKNNKKKSRKVKNVVMKNFKIARINICHQNSCMKILPTES</sequence>
<dbReference type="EMBL" id="LN609529">
    <property type="protein sequence ID" value="CEF65774.1"/>
    <property type="molecule type" value="Genomic_DNA"/>
</dbReference>
<keyword evidence="1" id="KW-0472">Membrane</keyword>
<organism evidence="2">
    <name type="scientific">Strongyloides ratti</name>
    <name type="common">Parasitic roundworm</name>
    <dbReference type="NCBI Taxonomy" id="34506"/>
    <lineage>
        <taxon>Eukaryota</taxon>
        <taxon>Metazoa</taxon>
        <taxon>Ecdysozoa</taxon>
        <taxon>Nematoda</taxon>
        <taxon>Chromadorea</taxon>
        <taxon>Rhabditida</taxon>
        <taxon>Tylenchina</taxon>
        <taxon>Panagrolaimomorpha</taxon>
        <taxon>Strongyloidoidea</taxon>
        <taxon>Strongyloididae</taxon>
        <taxon>Strongyloides</taxon>
    </lineage>
</organism>
<proteinExistence type="predicted"/>
<keyword evidence="1" id="KW-1133">Transmembrane helix</keyword>
<dbReference type="Proteomes" id="UP000035682">
    <property type="component" value="Unplaced"/>
</dbReference>
<dbReference type="WormBase" id="SRAE_2000045000">
    <property type="protein sequence ID" value="SRP11102"/>
    <property type="gene ID" value="WBGene00260644"/>
</dbReference>
<feature type="transmembrane region" description="Helical" evidence="1">
    <location>
        <begin position="87"/>
        <end position="108"/>
    </location>
</feature>
<dbReference type="WBParaSite" id="SRAE_2000045000.1">
    <property type="protein sequence ID" value="SRAE_2000045000.1"/>
    <property type="gene ID" value="WBGene00260644"/>
</dbReference>
<dbReference type="AlphaFoldDB" id="A0A090MXP1"/>